<keyword evidence="2 9" id="KW-0813">Transport</keyword>
<evidence type="ECO:0000256" key="3">
    <source>
        <dbReference type="ARBA" id="ARBA00022519"/>
    </source>
</evidence>
<dbReference type="GO" id="GO:0012505">
    <property type="term" value="C:endomembrane system"/>
    <property type="evidence" value="ECO:0007669"/>
    <property type="project" value="UniProtKB-SubCell"/>
</dbReference>
<organism evidence="10 11">
    <name type="scientific">Candidatus Avisuccinivibrio stercorigallinarum</name>
    <dbReference type="NCBI Taxonomy" id="2840704"/>
    <lineage>
        <taxon>Bacteria</taxon>
        <taxon>Pseudomonadati</taxon>
        <taxon>Pseudomonadota</taxon>
        <taxon>Gammaproteobacteria</taxon>
        <taxon>Aeromonadales</taxon>
        <taxon>Succinivibrionaceae</taxon>
        <taxon>Succinivibrionaceae incertae sedis</taxon>
        <taxon>Candidatus Avisuccinivibrio</taxon>
    </lineage>
</organism>
<dbReference type="AlphaFoldDB" id="A0A9D9DFV8"/>
<keyword evidence="6 9" id="KW-0249">Electron transport</keyword>
<dbReference type="Pfam" id="PF02508">
    <property type="entry name" value="Rnf-Nqr"/>
    <property type="match status" value="1"/>
</dbReference>
<sequence>MTEENAKAKAHTVEGTAVPEAVLEESKKQRQKKKGPSLLTILIKGLWKENPGLCQLLGMCPLLAVTTSAASALGLGIATTLVVVISSFIISLLRAFILKEVRIPIYVMLIAAIVTIVCFEVEAYYPKLYQQLGIYLALIVTNCIIMGRAEAFAGRSGPIASAVDALACGVGFSLVLFVLGSLREILGSGTFFVGASDLLGPWAENFEVRLIDADASYLIAILPPGGFFILALLIALKNAIDNRSKNKAEKRLRIRSLHV</sequence>
<dbReference type="HAMAP" id="MF_00478">
    <property type="entry name" value="RsxE_RnfE"/>
    <property type="match status" value="1"/>
</dbReference>
<evidence type="ECO:0000256" key="8">
    <source>
        <dbReference type="ARBA" id="ARBA00023136"/>
    </source>
</evidence>
<proteinExistence type="inferred from homology"/>
<evidence type="ECO:0000256" key="5">
    <source>
        <dbReference type="ARBA" id="ARBA00022967"/>
    </source>
</evidence>
<comment type="similarity">
    <text evidence="9">Belongs to the NqrDE/RnfAE family.</text>
</comment>
<name>A0A9D9DFV8_9GAMM</name>
<feature type="transmembrane region" description="Helical" evidence="9">
    <location>
        <begin position="159"/>
        <end position="178"/>
    </location>
</feature>
<evidence type="ECO:0000256" key="7">
    <source>
        <dbReference type="ARBA" id="ARBA00022989"/>
    </source>
</evidence>
<gene>
    <name evidence="9" type="primary">rnfE</name>
    <name evidence="10" type="ORF">IAB19_09695</name>
</gene>
<dbReference type="PANTHER" id="PTHR30586:SF0">
    <property type="entry name" value="ION-TRANSLOCATING OXIDOREDUCTASE COMPLEX SUBUNIT E"/>
    <property type="match status" value="1"/>
</dbReference>
<feature type="transmembrane region" description="Helical" evidence="9">
    <location>
        <begin position="215"/>
        <end position="236"/>
    </location>
</feature>
<keyword evidence="5 9" id="KW-1278">Translocase</keyword>
<keyword evidence="3 9" id="KW-0997">Cell inner membrane</keyword>
<dbReference type="InterPro" id="IPR003667">
    <property type="entry name" value="NqrDE/RnfAE"/>
</dbReference>
<dbReference type="NCBIfam" id="NF009070">
    <property type="entry name" value="PRK12405.1"/>
    <property type="match status" value="1"/>
</dbReference>
<feature type="transmembrane region" description="Helical" evidence="9">
    <location>
        <begin position="72"/>
        <end position="97"/>
    </location>
</feature>
<protein>
    <recommendedName>
        <fullName evidence="9">Ion-translocating oxidoreductase complex subunit E</fullName>
        <ecNumber evidence="9">7.-.-.-</ecNumber>
    </recommendedName>
    <alternativeName>
        <fullName evidence="9">Rnf electron transport complex subunit E</fullName>
    </alternativeName>
</protein>
<dbReference type="Proteomes" id="UP000823631">
    <property type="component" value="Unassembled WGS sequence"/>
</dbReference>
<feature type="transmembrane region" description="Helical" evidence="9">
    <location>
        <begin position="132"/>
        <end position="153"/>
    </location>
</feature>
<comment type="function">
    <text evidence="9">Part of a membrane-bound complex that couples electron transfer with translocation of ions across the membrane.</text>
</comment>
<reference evidence="10" key="1">
    <citation type="submission" date="2020-10" db="EMBL/GenBank/DDBJ databases">
        <authorList>
            <person name="Gilroy R."/>
        </authorList>
    </citation>
    <scope>NUCLEOTIDE SEQUENCE</scope>
    <source>
        <strain evidence="10">17213</strain>
    </source>
</reference>
<dbReference type="PANTHER" id="PTHR30586">
    <property type="entry name" value="ELECTRON TRANSPORT COMPLEX PROTEIN RNFE"/>
    <property type="match status" value="1"/>
</dbReference>
<evidence type="ECO:0000256" key="1">
    <source>
        <dbReference type="ARBA" id="ARBA00004127"/>
    </source>
</evidence>
<evidence type="ECO:0000313" key="11">
    <source>
        <dbReference type="Proteomes" id="UP000823631"/>
    </source>
</evidence>
<dbReference type="EC" id="7.-.-.-" evidence="9"/>
<evidence type="ECO:0000256" key="2">
    <source>
        <dbReference type="ARBA" id="ARBA00022448"/>
    </source>
</evidence>
<dbReference type="EMBL" id="JADINH010000193">
    <property type="protein sequence ID" value="MBO8416641.1"/>
    <property type="molecule type" value="Genomic_DNA"/>
</dbReference>
<evidence type="ECO:0000256" key="9">
    <source>
        <dbReference type="HAMAP-Rule" id="MF_00478"/>
    </source>
</evidence>
<dbReference type="InterPro" id="IPR010968">
    <property type="entry name" value="RnfE"/>
</dbReference>
<evidence type="ECO:0000256" key="6">
    <source>
        <dbReference type="ARBA" id="ARBA00022982"/>
    </source>
</evidence>
<dbReference type="GO" id="GO:0005886">
    <property type="term" value="C:plasma membrane"/>
    <property type="evidence" value="ECO:0007669"/>
    <property type="project" value="UniProtKB-SubCell"/>
</dbReference>
<dbReference type="PIRSF" id="PIRSF006102">
    <property type="entry name" value="NQR_DE"/>
    <property type="match status" value="1"/>
</dbReference>
<reference evidence="10" key="2">
    <citation type="journal article" date="2021" name="PeerJ">
        <title>Extensive microbial diversity within the chicken gut microbiome revealed by metagenomics and culture.</title>
        <authorList>
            <person name="Gilroy R."/>
            <person name="Ravi A."/>
            <person name="Getino M."/>
            <person name="Pursley I."/>
            <person name="Horton D.L."/>
            <person name="Alikhan N.F."/>
            <person name="Baker D."/>
            <person name="Gharbi K."/>
            <person name="Hall N."/>
            <person name="Watson M."/>
            <person name="Adriaenssens E.M."/>
            <person name="Foster-Nyarko E."/>
            <person name="Jarju S."/>
            <person name="Secka A."/>
            <person name="Antonio M."/>
            <person name="Oren A."/>
            <person name="Chaudhuri R.R."/>
            <person name="La Ragione R."/>
            <person name="Hildebrand F."/>
            <person name="Pallen M.J."/>
        </authorList>
    </citation>
    <scope>NUCLEOTIDE SEQUENCE</scope>
    <source>
        <strain evidence="10">17213</strain>
    </source>
</reference>
<keyword evidence="8 9" id="KW-0472">Membrane</keyword>
<comment type="caution">
    <text evidence="10">The sequence shown here is derived from an EMBL/GenBank/DDBJ whole genome shotgun (WGS) entry which is preliminary data.</text>
</comment>
<evidence type="ECO:0000256" key="4">
    <source>
        <dbReference type="ARBA" id="ARBA00022692"/>
    </source>
</evidence>
<feature type="transmembrane region" description="Helical" evidence="9">
    <location>
        <begin position="185"/>
        <end position="203"/>
    </location>
</feature>
<keyword evidence="4 9" id="KW-0812">Transmembrane</keyword>
<evidence type="ECO:0000313" key="10">
    <source>
        <dbReference type="EMBL" id="MBO8416641.1"/>
    </source>
</evidence>
<comment type="subunit">
    <text evidence="9">The complex is composed of six subunits: RnfA, RnfB, RnfC, RnfD, RnfE and RnfG.</text>
</comment>
<dbReference type="NCBIfam" id="TIGR01948">
    <property type="entry name" value="rnfE"/>
    <property type="match status" value="1"/>
</dbReference>
<feature type="transmembrane region" description="Helical" evidence="9">
    <location>
        <begin position="103"/>
        <end position="125"/>
    </location>
</feature>
<keyword evidence="9" id="KW-1003">Cell membrane</keyword>
<accession>A0A9D9DFV8</accession>
<dbReference type="GO" id="GO:0022900">
    <property type="term" value="P:electron transport chain"/>
    <property type="evidence" value="ECO:0007669"/>
    <property type="project" value="UniProtKB-UniRule"/>
</dbReference>
<keyword evidence="7 9" id="KW-1133">Transmembrane helix</keyword>
<comment type="subcellular location">
    <subcellularLocation>
        <location evidence="9">Cell inner membrane</location>
        <topology evidence="9">Multi-pass membrane protein</topology>
    </subcellularLocation>
    <subcellularLocation>
        <location evidence="1">Endomembrane system</location>
        <topology evidence="1">Multi-pass membrane protein</topology>
    </subcellularLocation>
</comment>